<feature type="compositionally biased region" description="Basic and acidic residues" evidence="1">
    <location>
        <begin position="1"/>
        <end position="13"/>
    </location>
</feature>
<proteinExistence type="predicted"/>
<accession>A0A5B0SHU8</accession>
<dbReference type="EMBL" id="VDEP01000012">
    <property type="protein sequence ID" value="KAA1137135.1"/>
    <property type="molecule type" value="Genomic_DNA"/>
</dbReference>
<sequence>MRRSLERMEDIKRGPLPTDPSGQAPISPPYPIQNRRPHLQSNFCSYKQTNHVLLSIAFVFGFVLSHIENRERLGLQPHRACHQDLRPRPWQRLSNGPKMRCVKQWEGGKRVSKLAIPKAITFTWHFRLYVEARTVPQFRNAFIVPTRLCIFPRAFIFPHVYQFPNQFSYSNSADPCGVIHG</sequence>
<gene>
    <name evidence="2" type="ORF">PGTUg99_016188</name>
</gene>
<reference evidence="2 3" key="1">
    <citation type="submission" date="2019-05" db="EMBL/GenBank/DDBJ databases">
        <title>Emergence of the Ug99 lineage of the wheat stem rust pathogen through somatic hybridization.</title>
        <authorList>
            <person name="Li F."/>
            <person name="Upadhyaya N.M."/>
            <person name="Sperschneider J."/>
            <person name="Matny O."/>
            <person name="Nguyen-Phuc H."/>
            <person name="Mago R."/>
            <person name="Raley C."/>
            <person name="Miller M.E."/>
            <person name="Silverstein K.A.T."/>
            <person name="Henningsen E."/>
            <person name="Hirsch C.D."/>
            <person name="Visser B."/>
            <person name="Pretorius Z.A."/>
            <person name="Steffenson B.J."/>
            <person name="Schwessinger B."/>
            <person name="Dodds P.N."/>
            <person name="Figueroa M."/>
        </authorList>
    </citation>
    <scope>NUCLEOTIDE SEQUENCE [LARGE SCALE GENOMIC DNA]</scope>
    <source>
        <strain evidence="2 3">Ug99</strain>
    </source>
</reference>
<dbReference type="AlphaFoldDB" id="A0A5B0SHU8"/>
<feature type="region of interest" description="Disordered" evidence="1">
    <location>
        <begin position="1"/>
        <end position="32"/>
    </location>
</feature>
<comment type="caution">
    <text evidence="2">The sequence shown here is derived from an EMBL/GenBank/DDBJ whole genome shotgun (WGS) entry which is preliminary data.</text>
</comment>
<evidence type="ECO:0000256" key="1">
    <source>
        <dbReference type="SAM" id="MobiDB-lite"/>
    </source>
</evidence>
<evidence type="ECO:0000313" key="2">
    <source>
        <dbReference type="EMBL" id="KAA1137135.1"/>
    </source>
</evidence>
<evidence type="ECO:0000313" key="3">
    <source>
        <dbReference type="Proteomes" id="UP000325313"/>
    </source>
</evidence>
<name>A0A5B0SHU8_PUCGR</name>
<organism evidence="2 3">
    <name type="scientific">Puccinia graminis f. sp. tritici</name>
    <dbReference type="NCBI Taxonomy" id="56615"/>
    <lineage>
        <taxon>Eukaryota</taxon>
        <taxon>Fungi</taxon>
        <taxon>Dikarya</taxon>
        <taxon>Basidiomycota</taxon>
        <taxon>Pucciniomycotina</taxon>
        <taxon>Pucciniomycetes</taxon>
        <taxon>Pucciniales</taxon>
        <taxon>Pucciniaceae</taxon>
        <taxon>Puccinia</taxon>
    </lineage>
</organism>
<protein>
    <submittedName>
        <fullName evidence="2">Uncharacterized protein</fullName>
    </submittedName>
</protein>
<dbReference type="Proteomes" id="UP000325313">
    <property type="component" value="Unassembled WGS sequence"/>
</dbReference>